<dbReference type="Proteomes" id="UP000829447">
    <property type="component" value="Linkage Group LG14"/>
</dbReference>
<reference evidence="1 2" key="1">
    <citation type="journal article" date="2022" name="bioRxiv">
        <title>An ancient truncated duplication of the anti-Mullerian hormone receptor type 2 gene is a potential conserved master sex determinant in the Pangasiidae catfish family.</title>
        <authorList>
            <person name="Wen M."/>
            <person name="Pan Q."/>
            <person name="Jouanno E."/>
            <person name="Montfort J."/>
            <person name="Zahm M."/>
            <person name="Cabau C."/>
            <person name="Klopp C."/>
            <person name="Iampietro C."/>
            <person name="Roques C."/>
            <person name="Bouchez O."/>
            <person name="Castinel A."/>
            <person name="Donnadieu C."/>
            <person name="Parrinello H."/>
            <person name="Poncet C."/>
            <person name="Belmonte E."/>
            <person name="Gautier V."/>
            <person name="Avarre J.-C."/>
            <person name="Dugue R."/>
            <person name="Gustiano R."/>
            <person name="Ha T.T.T."/>
            <person name="Campet M."/>
            <person name="Sriphairoj K."/>
            <person name="Ribolli J."/>
            <person name="de Almeida F.L."/>
            <person name="Desvignes T."/>
            <person name="Postlethwait J.H."/>
            <person name="Bucao C.F."/>
            <person name="Robinson-Rechavi M."/>
            <person name="Bobe J."/>
            <person name="Herpin A."/>
            <person name="Guiguen Y."/>
        </authorList>
    </citation>
    <scope>NUCLEOTIDE SEQUENCE [LARGE SCALE GENOMIC DNA]</scope>
    <source>
        <strain evidence="1">YG-Dec2019</strain>
    </source>
</reference>
<keyword evidence="2" id="KW-1185">Reference proteome</keyword>
<sequence>MKERLNSSDSVKDSSCTKTHCANSEQHLWSPSLLKLLEVLKSPALLCILLALFVVLVIWPPSVFQDNQCYRSNSLAHSFHLALCYVNGPPPT</sequence>
<evidence type="ECO:0000313" key="1">
    <source>
        <dbReference type="EMBL" id="MCI4385909.1"/>
    </source>
</evidence>
<evidence type="ECO:0000313" key="2">
    <source>
        <dbReference type="Proteomes" id="UP000829447"/>
    </source>
</evidence>
<name>A0ACC5X4B7_PANGG</name>
<proteinExistence type="predicted"/>
<comment type="caution">
    <text evidence="1">The sequence shown here is derived from an EMBL/GenBank/DDBJ whole genome shotgun (WGS) entry which is preliminary data.</text>
</comment>
<organism evidence="1 2">
    <name type="scientific">Pangasianodon gigas</name>
    <name type="common">Mekong giant catfish</name>
    <name type="synonym">Pangasius gigas</name>
    <dbReference type="NCBI Taxonomy" id="30993"/>
    <lineage>
        <taxon>Eukaryota</taxon>
        <taxon>Metazoa</taxon>
        <taxon>Chordata</taxon>
        <taxon>Craniata</taxon>
        <taxon>Vertebrata</taxon>
        <taxon>Euteleostomi</taxon>
        <taxon>Actinopterygii</taxon>
        <taxon>Neopterygii</taxon>
        <taxon>Teleostei</taxon>
        <taxon>Ostariophysi</taxon>
        <taxon>Siluriformes</taxon>
        <taxon>Pangasiidae</taxon>
        <taxon>Pangasianodon</taxon>
    </lineage>
</organism>
<accession>A0ACC5X4B7</accession>
<dbReference type="EMBL" id="CM040467">
    <property type="protein sequence ID" value="MCI4385909.1"/>
    <property type="molecule type" value="Genomic_DNA"/>
</dbReference>
<gene>
    <name evidence="1" type="ORF">PGIGA_G00056060</name>
</gene>
<protein>
    <submittedName>
        <fullName evidence="1">Uncharacterized protein</fullName>
    </submittedName>
</protein>